<dbReference type="InterPro" id="IPR034164">
    <property type="entry name" value="Pepsin-like_dom"/>
</dbReference>
<keyword evidence="8" id="KW-0732">Signal</keyword>
<dbReference type="PROSITE" id="PS00141">
    <property type="entry name" value="ASP_PROTEASE"/>
    <property type="match status" value="1"/>
</dbReference>
<keyword evidence="3 6" id="KW-0064">Aspartyl protease</keyword>
<dbReference type="Proteomes" id="UP000620124">
    <property type="component" value="Unassembled WGS sequence"/>
</dbReference>
<dbReference type="InterPro" id="IPR001969">
    <property type="entry name" value="Aspartic_peptidase_AS"/>
</dbReference>
<dbReference type="InterPro" id="IPR001461">
    <property type="entry name" value="Aspartic_peptidase_A1"/>
</dbReference>
<feature type="signal peptide" evidence="8">
    <location>
        <begin position="1"/>
        <end position="20"/>
    </location>
</feature>
<feature type="chain" id="PRO_5034508684" evidence="8">
    <location>
        <begin position="21"/>
        <end position="477"/>
    </location>
</feature>
<dbReference type="PANTHER" id="PTHR47966:SF6">
    <property type="entry name" value="PEPTIDASE A1 DOMAIN-CONTAINING PROTEIN"/>
    <property type="match status" value="1"/>
</dbReference>
<protein>
    <submittedName>
        <fullName evidence="10">Acid protease</fullName>
    </submittedName>
</protein>
<feature type="compositionally biased region" description="Low complexity" evidence="7">
    <location>
        <begin position="436"/>
        <end position="455"/>
    </location>
</feature>
<organism evidence="10 11">
    <name type="scientific">Mycena venus</name>
    <dbReference type="NCBI Taxonomy" id="2733690"/>
    <lineage>
        <taxon>Eukaryota</taxon>
        <taxon>Fungi</taxon>
        <taxon>Dikarya</taxon>
        <taxon>Basidiomycota</taxon>
        <taxon>Agaricomycotina</taxon>
        <taxon>Agaricomycetes</taxon>
        <taxon>Agaricomycetidae</taxon>
        <taxon>Agaricales</taxon>
        <taxon>Marasmiineae</taxon>
        <taxon>Mycenaceae</taxon>
        <taxon>Mycena</taxon>
    </lineage>
</organism>
<dbReference type="InterPro" id="IPR021109">
    <property type="entry name" value="Peptidase_aspartic_dom_sf"/>
</dbReference>
<feature type="region of interest" description="Disordered" evidence="7">
    <location>
        <begin position="424"/>
        <end position="455"/>
    </location>
</feature>
<evidence type="ECO:0000256" key="4">
    <source>
        <dbReference type="ARBA" id="ARBA00022801"/>
    </source>
</evidence>
<evidence type="ECO:0000256" key="5">
    <source>
        <dbReference type="PIRSR" id="PIRSR601461-1"/>
    </source>
</evidence>
<dbReference type="PANTHER" id="PTHR47966">
    <property type="entry name" value="BETA-SITE APP-CLEAVING ENZYME, ISOFORM A-RELATED"/>
    <property type="match status" value="1"/>
</dbReference>
<accession>A0A8H7D0X5</accession>
<evidence type="ECO:0000256" key="8">
    <source>
        <dbReference type="SAM" id="SignalP"/>
    </source>
</evidence>
<dbReference type="InterPro" id="IPR033121">
    <property type="entry name" value="PEPTIDASE_A1"/>
</dbReference>
<evidence type="ECO:0000256" key="3">
    <source>
        <dbReference type="ARBA" id="ARBA00022750"/>
    </source>
</evidence>
<proteinExistence type="inferred from homology"/>
<dbReference type="Pfam" id="PF00026">
    <property type="entry name" value="Asp"/>
    <property type="match status" value="1"/>
</dbReference>
<evidence type="ECO:0000256" key="2">
    <source>
        <dbReference type="ARBA" id="ARBA00022670"/>
    </source>
</evidence>
<dbReference type="EMBL" id="JACAZI010000006">
    <property type="protein sequence ID" value="KAF7357909.1"/>
    <property type="molecule type" value="Genomic_DNA"/>
</dbReference>
<comment type="caution">
    <text evidence="10">The sequence shown here is derived from an EMBL/GenBank/DDBJ whole genome shotgun (WGS) entry which is preliminary data.</text>
</comment>
<feature type="active site" evidence="5">
    <location>
        <position position="105"/>
    </location>
</feature>
<sequence length="477" mass="49762">MVTLPLAVTALLLVPAFSAADPIHIPIKRRSGWPATHMDHLAAAEFMRARYGYGSAATPTPATKRMQRRAGSEQSLNFVNQQGDSSYFGTVNIGTPPQSFNVILDTGSSDLWVADSSCVNCDRQTPVFKPDQSSSFTQQRNTVTPISYGSGNVAGFVSTETVSMGNFSLQNQGFLSVESVSDQLLTGSVSGIMGLAFGAIASTGAVPFWQGLISSKQLAAPEMAFWLTRFRGTKFSEEEPGGSFTLGGTNASLFQGDIEFLPMAGPSQPTFWLLGVSAVTVQGKSLKVATGNNALAAIDTGTTLIGGPSDDVANLWAQIPGSAKIQSMPGFWSFPCSTTLNISMAFGGKLWPIAPADMNLGPGDNNPQICLGGIFDLTQGSNIEANQGNPSWVVGDTFLKNVYSVYRSDPLSVGFAQLSDLAGSSGAPGEGPKNDASTTVGPAPTGTSTGGATSQSPFMNTTLSLLVLLPALLLSLL</sequence>
<dbReference type="GO" id="GO:0004190">
    <property type="term" value="F:aspartic-type endopeptidase activity"/>
    <property type="evidence" value="ECO:0007669"/>
    <property type="project" value="UniProtKB-KW"/>
</dbReference>
<dbReference type="SUPFAM" id="SSF50630">
    <property type="entry name" value="Acid proteases"/>
    <property type="match status" value="1"/>
</dbReference>
<name>A0A8H7D0X5_9AGAR</name>
<evidence type="ECO:0000313" key="11">
    <source>
        <dbReference type="Proteomes" id="UP000620124"/>
    </source>
</evidence>
<dbReference type="Gene3D" id="2.40.70.10">
    <property type="entry name" value="Acid Proteases"/>
    <property type="match status" value="2"/>
</dbReference>
<reference evidence="10" key="1">
    <citation type="submission" date="2020-05" db="EMBL/GenBank/DDBJ databases">
        <title>Mycena genomes resolve the evolution of fungal bioluminescence.</title>
        <authorList>
            <person name="Tsai I.J."/>
        </authorList>
    </citation>
    <scope>NUCLEOTIDE SEQUENCE</scope>
    <source>
        <strain evidence="10">CCC161011</strain>
    </source>
</reference>
<evidence type="ECO:0000256" key="6">
    <source>
        <dbReference type="RuleBase" id="RU000454"/>
    </source>
</evidence>
<dbReference type="OrthoDB" id="771136at2759"/>
<keyword evidence="4 6" id="KW-0378">Hydrolase</keyword>
<keyword evidence="2 6" id="KW-0645">Protease</keyword>
<evidence type="ECO:0000256" key="7">
    <source>
        <dbReference type="SAM" id="MobiDB-lite"/>
    </source>
</evidence>
<gene>
    <name evidence="10" type="ORF">MVEN_00837300</name>
</gene>
<feature type="active site" evidence="5">
    <location>
        <position position="299"/>
    </location>
</feature>
<evidence type="ECO:0000259" key="9">
    <source>
        <dbReference type="PROSITE" id="PS51767"/>
    </source>
</evidence>
<dbReference type="AlphaFoldDB" id="A0A8H7D0X5"/>
<dbReference type="PROSITE" id="PS51767">
    <property type="entry name" value="PEPTIDASE_A1"/>
    <property type="match status" value="1"/>
</dbReference>
<dbReference type="CDD" id="cd05471">
    <property type="entry name" value="pepsin_like"/>
    <property type="match status" value="1"/>
</dbReference>
<evidence type="ECO:0000313" key="10">
    <source>
        <dbReference type="EMBL" id="KAF7357909.1"/>
    </source>
</evidence>
<comment type="similarity">
    <text evidence="1 6">Belongs to the peptidase A1 family.</text>
</comment>
<dbReference type="PRINTS" id="PR00792">
    <property type="entry name" value="PEPSIN"/>
</dbReference>
<dbReference type="GO" id="GO:0006508">
    <property type="term" value="P:proteolysis"/>
    <property type="evidence" value="ECO:0007669"/>
    <property type="project" value="UniProtKB-KW"/>
</dbReference>
<evidence type="ECO:0000256" key="1">
    <source>
        <dbReference type="ARBA" id="ARBA00007447"/>
    </source>
</evidence>
<dbReference type="FunFam" id="2.40.70.10:FF:000115">
    <property type="entry name" value="Lysosomal aspartic protease"/>
    <property type="match status" value="1"/>
</dbReference>
<feature type="domain" description="Peptidase A1" evidence="9">
    <location>
        <begin position="87"/>
        <end position="416"/>
    </location>
</feature>
<keyword evidence="11" id="KW-1185">Reference proteome</keyword>